<dbReference type="GO" id="GO:0018169">
    <property type="term" value="F:ribosomal S6-glutamic acid ligase activity"/>
    <property type="evidence" value="ECO:0007669"/>
    <property type="project" value="TreeGrafter"/>
</dbReference>
<organism evidence="4 5">
    <name type="scientific">Granulicella pectinivorans</name>
    <dbReference type="NCBI Taxonomy" id="474950"/>
    <lineage>
        <taxon>Bacteria</taxon>
        <taxon>Pseudomonadati</taxon>
        <taxon>Acidobacteriota</taxon>
        <taxon>Terriglobia</taxon>
        <taxon>Terriglobales</taxon>
        <taxon>Acidobacteriaceae</taxon>
        <taxon>Granulicella</taxon>
    </lineage>
</organism>
<feature type="region of interest" description="Disordered" evidence="2">
    <location>
        <begin position="319"/>
        <end position="343"/>
    </location>
</feature>
<dbReference type="InterPro" id="IPR011761">
    <property type="entry name" value="ATP-grasp"/>
</dbReference>
<keyword evidence="1" id="KW-0547">Nucleotide-binding</keyword>
<dbReference type="GO" id="GO:0005524">
    <property type="term" value="F:ATP binding"/>
    <property type="evidence" value="ECO:0007669"/>
    <property type="project" value="UniProtKB-UniRule"/>
</dbReference>
<dbReference type="RefSeq" id="WP_089843886.1">
    <property type="nucleotide sequence ID" value="NZ_FOZL01000002.1"/>
</dbReference>
<dbReference type="STRING" id="474950.SAMN05421771_3747"/>
<feature type="compositionally biased region" description="Basic residues" evidence="2">
    <location>
        <begin position="320"/>
        <end position="336"/>
    </location>
</feature>
<dbReference type="Gene3D" id="3.30.470.20">
    <property type="entry name" value="ATP-grasp fold, B domain"/>
    <property type="match status" value="1"/>
</dbReference>
<dbReference type="AlphaFoldDB" id="A0A1I6MY69"/>
<keyword evidence="5" id="KW-1185">Reference proteome</keyword>
<evidence type="ECO:0000256" key="1">
    <source>
        <dbReference type="PROSITE-ProRule" id="PRU00409"/>
    </source>
</evidence>
<feature type="domain" description="ATP-grasp" evidence="3">
    <location>
        <begin position="92"/>
        <end position="293"/>
    </location>
</feature>
<dbReference type="PANTHER" id="PTHR21621:SF0">
    <property type="entry name" value="BETA-CITRYLGLUTAMATE SYNTHASE B-RELATED"/>
    <property type="match status" value="1"/>
</dbReference>
<name>A0A1I6MY69_9BACT</name>
<gene>
    <name evidence="4" type="ORF">SAMN05421771_3747</name>
</gene>
<evidence type="ECO:0000313" key="4">
    <source>
        <dbReference type="EMBL" id="SFS20653.1"/>
    </source>
</evidence>
<dbReference type="OrthoDB" id="108548at2"/>
<dbReference type="PANTHER" id="PTHR21621">
    <property type="entry name" value="RIBOSOMAL PROTEIN S6 MODIFICATION PROTEIN"/>
    <property type="match status" value="1"/>
</dbReference>
<evidence type="ECO:0000256" key="2">
    <source>
        <dbReference type="SAM" id="MobiDB-lite"/>
    </source>
</evidence>
<protein>
    <submittedName>
        <fullName evidence="4">Glutathione synthase/RimK-type ligase, ATP-grasp superfamily</fullName>
    </submittedName>
</protein>
<dbReference type="SUPFAM" id="SSF56059">
    <property type="entry name" value="Glutathione synthetase ATP-binding domain-like"/>
    <property type="match status" value="1"/>
</dbReference>
<dbReference type="PROSITE" id="PS50975">
    <property type="entry name" value="ATP_GRASP"/>
    <property type="match status" value="1"/>
</dbReference>
<reference evidence="4 5" key="1">
    <citation type="submission" date="2016-10" db="EMBL/GenBank/DDBJ databases">
        <authorList>
            <person name="de Groot N.N."/>
        </authorList>
    </citation>
    <scope>NUCLEOTIDE SEQUENCE [LARGE SCALE GENOMIC DNA]</scope>
    <source>
        <strain evidence="4 5">DSM 21001</strain>
    </source>
</reference>
<dbReference type="GO" id="GO:0009432">
    <property type="term" value="P:SOS response"/>
    <property type="evidence" value="ECO:0007669"/>
    <property type="project" value="TreeGrafter"/>
</dbReference>
<sequence>MKKIGVLFGMENTFPGALVNRINSMEIEGITAEFVQVGGVEMAAPSGYAVIVDRISHDMPFYRSFLKNAALSGTQVINNPFWWSADDKFFNYALASKLGVAVPRTALLPHKYFPPNIESSSLRNLQFPLDWDAIFDYVKFPAFLKPHDGGGWRDVFHVHNREEFFAAYDQSRDLCMTLQAAVKFKEYFRCYVVGQEKVRIMAYDPRRPHEHRYVLEPQEYPKGLLKRVEKDALTLCKALGYDLNTVEFAVEDGIPYAIDFMNPAPDADRFSVGEENFEWIVNAVAELAVKKAREAHAPDLKELRWGALLTGESKAPAKAAVKKAPAKKAPAKKTAVKKVLPGT</sequence>
<dbReference type="GO" id="GO:0005737">
    <property type="term" value="C:cytoplasm"/>
    <property type="evidence" value="ECO:0007669"/>
    <property type="project" value="TreeGrafter"/>
</dbReference>
<keyword evidence="1" id="KW-0067">ATP-binding</keyword>
<dbReference type="EMBL" id="FOZL01000002">
    <property type="protein sequence ID" value="SFS20653.1"/>
    <property type="molecule type" value="Genomic_DNA"/>
</dbReference>
<dbReference type="GO" id="GO:0046872">
    <property type="term" value="F:metal ion binding"/>
    <property type="evidence" value="ECO:0007669"/>
    <property type="project" value="InterPro"/>
</dbReference>
<keyword evidence="4" id="KW-0436">Ligase</keyword>
<dbReference type="Proteomes" id="UP000199024">
    <property type="component" value="Unassembled WGS sequence"/>
</dbReference>
<evidence type="ECO:0000313" key="5">
    <source>
        <dbReference type="Proteomes" id="UP000199024"/>
    </source>
</evidence>
<evidence type="ECO:0000259" key="3">
    <source>
        <dbReference type="PROSITE" id="PS50975"/>
    </source>
</evidence>
<accession>A0A1I6MY69</accession>
<proteinExistence type="predicted"/>